<evidence type="ECO:0000256" key="4">
    <source>
        <dbReference type="ARBA" id="ARBA00022989"/>
    </source>
</evidence>
<feature type="transmembrane region" description="Helical" evidence="6">
    <location>
        <begin position="378"/>
        <end position="401"/>
    </location>
</feature>
<organism evidence="8 9">
    <name type="scientific">Meyerozyma guilliermondii (strain ATCC 6260 / CBS 566 / DSM 6381 / JCM 1539 / NBRC 10279 / NRRL Y-324)</name>
    <name type="common">Yeast</name>
    <name type="synonym">Candida guilliermondii</name>
    <dbReference type="NCBI Taxonomy" id="294746"/>
    <lineage>
        <taxon>Eukaryota</taxon>
        <taxon>Fungi</taxon>
        <taxon>Dikarya</taxon>
        <taxon>Ascomycota</taxon>
        <taxon>Saccharomycotina</taxon>
        <taxon>Pichiomycetes</taxon>
        <taxon>Debaryomycetaceae</taxon>
        <taxon>Meyerozyma</taxon>
    </lineage>
</organism>
<feature type="transmembrane region" description="Helical" evidence="6">
    <location>
        <begin position="156"/>
        <end position="173"/>
    </location>
</feature>
<feature type="transmembrane region" description="Helical" evidence="6">
    <location>
        <begin position="267"/>
        <end position="287"/>
    </location>
</feature>
<dbReference type="HOGENOM" id="CLU_027816_3_1_1"/>
<gene>
    <name evidence="8" type="ORF">PGUG_02137</name>
</gene>
<dbReference type="Pfam" id="PF01490">
    <property type="entry name" value="Aa_trans"/>
    <property type="match status" value="1"/>
</dbReference>
<dbReference type="eggNOG" id="ENOG502QRQD">
    <property type="taxonomic scope" value="Eukaryota"/>
</dbReference>
<dbReference type="GeneID" id="5128447"/>
<evidence type="ECO:0000313" key="9">
    <source>
        <dbReference type="Proteomes" id="UP000001997"/>
    </source>
</evidence>
<feature type="transmembrane region" description="Helical" evidence="6">
    <location>
        <begin position="179"/>
        <end position="204"/>
    </location>
</feature>
<comment type="subcellular location">
    <subcellularLocation>
        <location evidence="1">Membrane</location>
        <topology evidence="1">Multi-pass membrane protein</topology>
    </subcellularLocation>
</comment>
<dbReference type="PANTHER" id="PTHR22950:SF683">
    <property type="entry name" value="AMINO ACID TRANSPORTER (EUROFUNG)"/>
    <property type="match status" value="1"/>
</dbReference>
<dbReference type="OrthoDB" id="40134at2759"/>
<accession>A5DFT6</accession>
<evidence type="ECO:0000256" key="2">
    <source>
        <dbReference type="ARBA" id="ARBA00008066"/>
    </source>
</evidence>
<feature type="domain" description="Amino acid transporter transmembrane" evidence="7">
    <location>
        <begin position="43"/>
        <end position="400"/>
    </location>
</feature>
<dbReference type="OMA" id="KHIFMRI"/>
<dbReference type="GO" id="GO:0015179">
    <property type="term" value="F:L-amino acid transmembrane transporter activity"/>
    <property type="evidence" value="ECO:0007669"/>
    <property type="project" value="TreeGrafter"/>
</dbReference>
<proteinExistence type="inferred from homology"/>
<feature type="transmembrane region" description="Helical" evidence="6">
    <location>
        <begin position="348"/>
        <end position="372"/>
    </location>
</feature>
<comment type="similarity">
    <text evidence="2">Belongs to the amino acid/polyamine transporter 2 family.</text>
</comment>
<feature type="transmembrane region" description="Helical" evidence="6">
    <location>
        <begin position="71"/>
        <end position="94"/>
    </location>
</feature>
<protein>
    <recommendedName>
        <fullName evidence="7">Amino acid transporter transmembrane domain-containing protein</fullName>
    </recommendedName>
</protein>
<dbReference type="PANTHER" id="PTHR22950">
    <property type="entry name" value="AMINO ACID TRANSPORTER"/>
    <property type="match status" value="1"/>
</dbReference>
<dbReference type="RefSeq" id="XP_001486466.2">
    <property type="nucleotide sequence ID" value="XM_001486416.1"/>
</dbReference>
<evidence type="ECO:0000313" key="8">
    <source>
        <dbReference type="EMBL" id="EDK38039.2"/>
    </source>
</evidence>
<feature type="transmembrane region" description="Helical" evidence="6">
    <location>
        <begin position="122"/>
        <end position="144"/>
    </location>
</feature>
<reference evidence="8 9" key="1">
    <citation type="journal article" date="2009" name="Nature">
        <title>Evolution of pathogenicity and sexual reproduction in eight Candida genomes.</title>
        <authorList>
            <person name="Butler G."/>
            <person name="Rasmussen M.D."/>
            <person name="Lin M.F."/>
            <person name="Santos M.A."/>
            <person name="Sakthikumar S."/>
            <person name="Munro C.A."/>
            <person name="Rheinbay E."/>
            <person name="Grabherr M."/>
            <person name="Forche A."/>
            <person name="Reedy J.L."/>
            <person name="Agrafioti I."/>
            <person name="Arnaud M.B."/>
            <person name="Bates S."/>
            <person name="Brown A.J."/>
            <person name="Brunke S."/>
            <person name="Costanzo M.C."/>
            <person name="Fitzpatrick D.A."/>
            <person name="de Groot P.W."/>
            <person name="Harris D."/>
            <person name="Hoyer L.L."/>
            <person name="Hube B."/>
            <person name="Klis F.M."/>
            <person name="Kodira C."/>
            <person name="Lennard N."/>
            <person name="Logue M.E."/>
            <person name="Martin R."/>
            <person name="Neiman A.M."/>
            <person name="Nikolaou E."/>
            <person name="Quail M.A."/>
            <person name="Quinn J."/>
            <person name="Santos M.C."/>
            <person name="Schmitzberger F.F."/>
            <person name="Sherlock G."/>
            <person name="Shah P."/>
            <person name="Silverstein K.A."/>
            <person name="Skrzypek M.S."/>
            <person name="Soll D."/>
            <person name="Staggs R."/>
            <person name="Stansfield I."/>
            <person name="Stumpf M.P."/>
            <person name="Sudbery P.E."/>
            <person name="Srikantha T."/>
            <person name="Zeng Q."/>
            <person name="Berman J."/>
            <person name="Berriman M."/>
            <person name="Heitman J."/>
            <person name="Gow N.A."/>
            <person name="Lorenz M.C."/>
            <person name="Birren B.W."/>
            <person name="Kellis M."/>
            <person name="Cuomo C.A."/>
        </authorList>
    </citation>
    <scope>NUCLEOTIDE SEQUENCE [LARGE SCALE GENOMIC DNA]</scope>
    <source>
        <strain evidence="9">ATCC 6260 / CBS 566 / DSM 6381 / JCM 1539 / NBRC 10279 / NRRL Y-324</strain>
    </source>
</reference>
<name>A5DFT6_PICGU</name>
<evidence type="ECO:0000256" key="6">
    <source>
        <dbReference type="SAM" id="Phobius"/>
    </source>
</evidence>
<dbReference type="GO" id="GO:0016020">
    <property type="term" value="C:membrane"/>
    <property type="evidence" value="ECO:0007669"/>
    <property type="project" value="UniProtKB-SubCell"/>
</dbReference>
<dbReference type="InParanoid" id="A5DFT6"/>
<keyword evidence="3 6" id="KW-0812">Transmembrane</keyword>
<feature type="transmembrane region" description="Helical" evidence="6">
    <location>
        <begin position="432"/>
        <end position="454"/>
    </location>
</feature>
<keyword evidence="9" id="KW-1185">Reference proteome</keyword>
<evidence type="ECO:0000259" key="7">
    <source>
        <dbReference type="Pfam" id="PF01490"/>
    </source>
</evidence>
<dbReference type="EMBL" id="CH408156">
    <property type="protein sequence ID" value="EDK38039.2"/>
    <property type="molecule type" value="Genomic_DNA"/>
</dbReference>
<dbReference type="Proteomes" id="UP000001997">
    <property type="component" value="Unassembled WGS sequence"/>
</dbReference>
<evidence type="ECO:0000256" key="5">
    <source>
        <dbReference type="ARBA" id="ARBA00023136"/>
    </source>
</evidence>
<dbReference type="KEGG" id="pgu:PGUG_02137"/>
<sequence>MVSESKISPSIVVSPQISHYSEFDTGEHDVFVVTEEGPDFRGVSTLGAAVLIAKSQMGLGILGIPQTFQSLGFVPGLISLVALCALSTWTGFIVGKFRLRHPSVYSIGDAAEMMFGTMGREIMGGAFWLFYTLCYGASLLTFSISLNTLSDHSRCTMAWIGIGAAISLVLGSGIRTMKVMSWCGYVALSCIMISVWIVAIACLAQKKPADAAKGLPIDKGIVAVSSNVPFSSIASATATQVLSLCGTASFFTIHSEMRDQKKYVKSLLLGQGFVCFNYIVISCFIYAKVGNYVTSPALGSAGSLFKKIGYGIAIPGLLFSCFFQAHLAGKYSFVRILRDTTHLQSNTVIHWVTWTISMVVVICVGFVVAGGIPFFNDLLALIGALIGTSFTLIIPGFLALYDLGRYVPKEGDGSFQWIVQSKKKWGLNNRNIITASVAIFSIVFGSYIAVSGIYGSLKSIIDGYRNGLVPSAFSCADNST</sequence>
<dbReference type="AlphaFoldDB" id="A5DFT6"/>
<dbReference type="InterPro" id="IPR013057">
    <property type="entry name" value="AA_transpt_TM"/>
</dbReference>
<keyword evidence="4 6" id="KW-1133">Transmembrane helix</keyword>
<dbReference type="VEuPathDB" id="FungiDB:PGUG_02137"/>
<feature type="transmembrane region" description="Helical" evidence="6">
    <location>
        <begin position="307"/>
        <end position="327"/>
    </location>
</feature>
<keyword evidence="5 6" id="KW-0472">Membrane</keyword>
<evidence type="ECO:0000256" key="3">
    <source>
        <dbReference type="ARBA" id="ARBA00022692"/>
    </source>
</evidence>
<evidence type="ECO:0000256" key="1">
    <source>
        <dbReference type="ARBA" id="ARBA00004141"/>
    </source>
</evidence>